<dbReference type="Proteomes" id="UP000286947">
    <property type="component" value="Unassembled WGS sequence"/>
</dbReference>
<comment type="caution">
    <text evidence="2">The sequence shown here is derived from an EMBL/GenBank/DDBJ whole genome shotgun (WGS) entry which is preliminary data.</text>
</comment>
<dbReference type="InterPro" id="IPR029068">
    <property type="entry name" value="Glyas_Bleomycin-R_OHBP_Dase"/>
</dbReference>
<proteinExistence type="predicted"/>
<sequence>MLAIDHIQVTVRDMRVAEPFYDRLMPIFGFDINRKVSAVIEAHDLYVVEYLHPEYDFGICSPRRAFAHDEVHRRKPGALHHLAFRALSRAQVDDMYAQVAAIGAQIVHAPRVFEEHGPDYYAFFFKDPDGIKYEVVCNPR</sequence>
<accession>A0A433SCV5</accession>
<dbReference type="PANTHER" id="PTHR35006:SF2">
    <property type="entry name" value="GLYOXALASE FAMILY PROTEIN (AFU_ORTHOLOGUE AFUA_5G14830)"/>
    <property type="match status" value="1"/>
</dbReference>
<dbReference type="PANTHER" id="PTHR35006">
    <property type="entry name" value="GLYOXALASE FAMILY PROTEIN (AFU_ORTHOLOGUE AFUA_5G14830)"/>
    <property type="match status" value="1"/>
</dbReference>
<dbReference type="RefSeq" id="WP_126980056.1">
    <property type="nucleotide sequence ID" value="NZ_PQSP01000004.1"/>
</dbReference>
<dbReference type="Pfam" id="PF00903">
    <property type="entry name" value="Glyoxalase"/>
    <property type="match status" value="1"/>
</dbReference>
<dbReference type="InterPro" id="IPR037523">
    <property type="entry name" value="VOC_core"/>
</dbReference>
<evidence type="ECO:0000313" key="3">
    <source>
        <dbReference type="Proteomes" id="UP000286947"/>
    </source>
</evidence>
<evidence type="ECO:0000313" key="2">
    <source>
        <dbReference type="EMBL" id="RUS66575.1"/>
    </source>
</evidence>
<organism evidence="2 3">
    <name type="scientific">Saezia sanguinis</name>
    <dbReference type="NCBI Taxonomy" id="1965230"/>
    <lineage>
        <taxon>Bacteria</taxon>
        <taxon>Pseudomonadati</taxon>
        <taxon>Pseudomonadota</taxon>
        <taxon>Betaproteobacteria</taxon>
        <taxon>Burkholderiales</taxon>
        <taxon>Saeziaceae</taxon>
        <taxon>Saezia</taxon>
    </lineage>
</organism>
<dbReference type="EMBL" id="PQSP01000004">
    <property type="protein sequence ID" value="RUS66575.1"/>
    <property type="molecule type" value="Genomic_DNA"/>
</dbReference>
<dbReference type="AlphaFoldDB" id="A0A433SCV5"/>
<reference evidence="2 3" key="1">
    <citation type="submission" date="2018-01" db="EMBL/GenBank/DDBJ databases">
        <title>Saezia sanguinis gen. nov., sp. nov., in the order Burkholderiales isolated from human blood.</title>
        <authorList>
            <person name="Medina-Pascual M.J."/>
            <person name="Valdezate S."/>
            <person name="Monzon S."/>
            <person name="Cuesta I."/>
            <person name="Carrasco G."/>
            <person name="Villalon P."/>
            <person name="Saez-Nieto J.A."/>
        </authorList>
    </citation>
    <scope>NUCLEOTIDE SEQUENCE [LARGE SCALE GENOMIC DNA]</scope>
    <source>
        <strain evidence="2 3">CNM695-12</strain>
    </source>
</reference>
<dbReference type="OrthoDB" id="9795618at2"/>
<gene>
    <name evidence="2" type="ORF">CUZ56_01855</name>
</gene>
<dbReference type="SUPFAM" id="SSF54593">
    <property type="entry name" value="Glyoxalase/Bleomycin resistance protein/Dihydroxybiphenyl dioxygenase"/>
    <property type="match status" value="1"/>
</dbReference>
<keyword evidence="3" id="KW-1185">Reference proteome</keyword>
<dbReference type="PROSITE" id="PS51819">
    <property type="entry name" value="VOC"/>
    <property type="match status" value="1"/>
</dbReference>
<feature type="domain" description="VOC" evidence="1">
    <location>
        <begin position="3"/>
        <end position="138"/>
    </location>
</feature>
<evidence type="ECO:0000259" key="1">
    <source>
        <dbReference type="PROSITE" id="PS51819"/>
    </source>
</evidence>
<protein>
    <recommendedName>
        <fullName evidence="1">VOC domain-containing protein</fullName>
    </recommendedName>
</protein>
<name>A0A433SCV5_9BURK</name>
<dbReference type="Gene3D" id="3.10.180.10">
    <property type="entry name" value="2,3-Dihydroxybiphenyl 1,2-Dioxygenase, domain 1"/>
    <property type="match status" value="1"/>
</dbReference>
<dbReference type="InterPro" id="IPR004360">
    <property type="entry name" value="Glyas_Fos-R_dOase_dom"/>
</dbReference>